<protein>
    <recommendedName>
        <fullName evidence="4">Metal-dependent enzyme</fullName>
    </recommendedName>
</protein>
<dbReference type="AlphaFoldDB" id="A0A1C0A696"/>
<dbReference type="Proteomes" id="UP000093514">
    <property type="component" value="Unassembled WGS sequence"/>
</dbReference>
<evidence type="ECO:0000256" key="1">
    <source>
        <dbReference type="SAM" id="Phobius"/>
    </source>
</evidence>
<dbReference type="RefSeq" id="WP_068719577.1">
    <property type="nucleotide sequence ID" value="NZ_LWDV01000010.1"/>
</dbReference>
<reference evidence="3" key="1">
    <citation type="submission" date="2016-07" db="EMBL/GenBank/DDBJ databases">
        <authorList>
            <person name="Florea S."/>
            <person name="Webb J.S."/>
            <person name="Jaromczyk J."/>
            <person name="Schardl C.L."/>
        </authorList>
    </citation>
    <scope>NUCLEOTIDE SEQUENCE [LARGE SCALE GENOMIC DNA]</scope>
    <source>
        <strain evidence="3">Z6</strain>
    </source>
</reference>
<organism evidence="2 3">
    <name type="scientific">Orenia metallireducens</name>
    <dbReference type="NCBI Taxonomy" id="1413210"/>
    <lineage>
        <taxon>Bacteria</taxon>
        <taxon>Bacillati</taxon>
        <taxon>Bacillota</taxon>
        <taxon>Clostridia</taxon>
        <taxon>Halanaerobiales</taxon>
        <taxon>Halobacteroidaceae</taxon>
        <taxon>Orenia</taxon>
    </lineage>
</organism>
<dbReference type="OrthoDB" id="9784805at2"/>
<feature type="transmembrane region" description="Helical" evidence="1">
    <location>
        <begin position="126"/>
        <end position="146"/>
    </location>
</feature>
<dbReference type="PANTHER" id="PTHR42867">
    <property type="entry name" value="MEMBRANE PROTEIN-RELATED"/>
    <property type="match status" value="1"/>
</dbReference>
<sequence length="290" mass="32472">MAKTQYGGQAVIEGVMMRGKNHVAIAVRKEDGQIVLDRRKLKVLSDKFKFLKWPIVRGVVALFQSLILGLQALTFSANQFSEEEEELTFWELISSMGVSFGLAIGLFVALPALLVSFLENNITSVVLLNLSEGIIKVSFFLIYILAISRLEDIKRVFQYHGAEHKVIHNYESKLPLTPENAQSFSTLHPRCGTNFLLVVMMMSVLLFSFFGKPTLLNRILIHIALLPVVAGLSYELIKQAGKKKANRLFKLVALPGLYLQKLTTREPSLEQIEVAIKSLEAVLEEEQGVI</sequence>
<feature type="transmembrane region" description="Helical" evidence="1">
    <location>
        <begin position="89"/>
        <end position="114"/>
    </location>
</feature>
<evidence type="ECO:0008006" key="4">
    <source>
        <dbReference type="Google" id="ProtNLM"/>
    </source>
</evidence>
<keyword evidence="1" id="KW-1133">Transmembrane helix</keyword>
<feature type="transmembrane region" description="Helical" evidence="1">
    <location>
        <begin position="55"/>
        <end position="77"/>
    </location>
</feature>
<feature type="transmembrane region" description="Helical" evidence="1">
    <location>
        <begin position="191"/>
        <end position="210"/>
    </location>
</feature>
<dbReference type="Pfam" id="PF07136">
    <property type="entry name" value="DUF1385"/>
    <property type="match status" value="1"/>
</dbReference>
<proteinExistence type="predicted"/>
<name>A0A1C0A696_9FIRM</name>
<dbReference type="InterPro" id="IPR010787">
    <property type="entry name" value="DUF1385"/>
</dbReference>
<dbReference type="PANTHER" id="PTHR42867:SF1">
    <property type="entry name" value="MEMBRANE PROTEIN-RELATED"/>
    <property type="match status" value="1"/>
</dbReference>
<keyword evidence="1" id="KW-0472">Membrane</keyword>
<reference evidence="2 3" key="2">
    <citation type="submission" date="2016-08" db="EMBL/GenBank/DDBJ databases">
        <title>Orenia metallireducens sp. nov. strain Z6, a Novel Metal-reducing Firmicute from the Deep Subsurface.</title>
        <authorList>
            <person name="Maxim B.I."/>
            <person name="Kenneth K."/>
            <person name="Flynn T.M."/>
            <person name="Oloughlin E.J."/>
            <person name="Locke R.A."/>
            <person name="Weber J.R."/>
            <person name="Egan S.M."/>
            <person name="Mackie R.I."/>
            <person name="Cann I.K."/>
        </authorList>
    </citation>
    <scope>NUCLEOTIDE SEQUENCE [LARGE SCALE GENOMIC DNA]</scope>
    <source>
        <strain evidence="2 3">Z6</strain>
    </source>
</reference>
<feature type="transmembrane region" description="Helical" evidence="1">
    <location>
        <begin position="216"/>
        <end position="237"/>
    </location>
</feature>
<dbReference type="EMBL" id="LWDV01000010">
    <property type="protein sequence ID" value="OCL25665.1"/>
    <property type="molecule type" value="Genomic_DNA"/>
</dbReference>
<comment type="caution">
    <text evidence="2">The sequence shown here is derived from an EMBL/GenBank/DDBJ whole genome shotgun (WGS) entry which is preliminary data.</text>
</comment>
<keyword evidence="1" id="KW-0812">Transmembrane</keyword>
<evidence type="ECO:0000313" key="3">
    <source>
        <dbReference type="Proteomes" id="UP000093514"/>
    </source>
</evidence>
<accession>A0A1C0A696</accession>
<gene>
    <name evidence="2" type="ORF">U472_15150</name>
</gene>
<evidence type="ECO:0000313" key="2">
    <source>
        <dbReference type="EMBL" id="OCL25665.1"/>
    </source>
</evidence>
<keyword evidence="3" id="KW-1185">Reference proteome</keyword>